<keyword evidence="13" id="KW-1185">Reference proteome</keyword>
<evidence type="ECO:0000313" key="13">
    <source>
        <dbReference type="Proteomes" id="UP001595444"/>
    </source>
</evidence>
<comment type="caution">
    <text evidence="7">Lacks conserved residue(s) required for the propagation of feature annotation.</text>
</comment>
<dbReference type="HAMAP" id="MF_00208">
    <property type="entry name" value="MurE"/>
    <property type="match status" value="1"/>
</dbReference>
<keyword evidence="6 7" id="KW-0961">Cell wall biogenesis/degradation</keyword>
<dbReference type="Gene3D" id="3.40.1190.10">
    <property type="entry name" value="Mur-like, catalytic domain"/>
    <property type="match status" value="1"/>
</dbReference>
<dbReference type="EMBL" id="JBHRSL010000010">
    <property type="protein sequence ID" value="MFC3053030.1"/>
    <property type="molecule type" value="Genomic_DNA"/>
</dbReference>
<dbReference type="Gene3D" id="3.90.190.20">
    <property type="entry name" value="Mur ligase, C-terminal domain"/>
    <property type="match status" value="1"/>
</dbReference>
<evidence type="ECO:0000313" key="12">
    <source>
        <dbReference type="EMBL" id="MFC3053030.1"/>
    </source>
</evidence>
<feature type="binding site" evidence="7">
    <location>
        <position position="175"/>
    </location>
    <ligand>
        <name>UDP-N-acetyl-alpha-D-muramoyl-L-alanyl-D-glutamate</name>
        <dbReference type="ChEBI" id="CHEBI:83900"/>
    </ligand>
</feature>
<dbReference type="Pfam" id="PF01225">
    <property type="entry name" value="Mur_ligase"/>
    <property type="match status" value="1"/>
</dbReference>
<feature type="domain" description="Mur ligase N-terminal catalytic" evidence="9">
    <location>
        <begin position="20"/>
        <end position="91"/>
    </location>
</feature>
<gene>
    <name evidence="7" type="primary">murE</name>
    <name evidence="12" type="ORF">ACFOKA_14035</name>
</gene>
<dbReference type="NCBIfam" id="TIGR01085">
    <property type="entry name" value="murE"/>
    <property type="match status" value="1"/>
</dbReference>
<dbReference type="SUPFAM" id="SSF53623">
    <property type="entry name" value="MurD-like peptide ligases, catalytic domain"/>
    <property type="match status" value="1"/>
</dbReference>
<evidence type="ECO:0000256" key="2">
    <source>
        <dbReference type="ARBA" id="ARBA00022618"/>
    </source>
</evidence>
<keyword evidence="7" id="KW-0547">Nucleotide-binding</keyword>
<dbReference type="Proteomes" id="UP001595444">
    <property type="component" value="Unassembled WGS sequence"/>
</dbReference>
<evidence type="ECO:0000256" key="6">
    <source>
        <dbReference type="ARBA" id="ARBA00023316"/>
    </source>
</evidence>
<dbReference type="EC" id="6.3.2.13" evidence="7"/>
<feature type="binding site" evidence="7">
    <location>
        <position position="452"/>
    </location>
    <ligand>
        <name>meso-2,6-diaminopimelate</name>
        <dbReference type="ChEBI" id="CHEBI:57791"/>
    </ligand>
</feature>
<accession>A0ABV7D805</accession>
<comment type="PTM">
    <text evidence="7">Carboxylation is probably crucial for Mg(2+) binding and, consequently, for the gamma-phosphate positioning of ATP.</text>
</comment>
<evidence type="ECO:0000256" key="1">
    <source>
        <dbReference type="ARBA" id="ARBA00005898"/>
    </source>
</evidence>
<dbReference type="InterPro" id="IPR000713">
    <property type="entry name" value="Mur_ligase_N"/>
</dbReference>
<dbReference type="InterPro" id="IPR035911">
    <property type="entry name" value="MurE/MurF_N"/>
</dbReference>
<dbReference type="InterPro" id="IPR004101">
    <property type="entry name" value="Mur_ligase_C"/>
</dbReference>
<dbReference type="PANTHER" id="PTHR23135:SF4">
    <property type="entry name" value="UDP-N-ACETYLMURAMOYL-L-ALANYL-D-GLUTAMATE--2,6-DIAMINOPIMELATE LIGASE MURE HOMOLOG, CHLOROPLASTIC"/>
    <property type="match status" value="1"/>
</dbReference>
<keyword evidence="7" id="KW-0067">ATP-binding</keyword>
<feature type="binding site" evidence="7">
    <location>
        <position position="380"/>
    </location>
    <ligand>
        <name>meso-2,6-diaminopimelate</name>
        <dbReference type="ChEBI" id="CHEBI:57791"/>
    </ligand>
</feature>
<reference evidence="13" key="1">
    <citation type="journal article" date="2019" name="Int. J. Syst. Evol. Microbiol.">
        <title>The Global Catalogue of Microorganisms (GCM) 10K type strain sequencing project: providing services to taxonomists for standard genome sequencing and annotation.</title>
        <authorList>
            <consortium name="The Broad Institute Genomics Platform"/>
            <consortium name="The Broad Institute Genome Sequencing Center for Infectious Disease"/>
            <person name="Wu L."/>
            <person name="Ma J."/>
        </authorList>
    </citation>
    <scope>NUCLEOTIDE SEQUENCE [LARGE SCALE GENOMIC DNA]</scope>
    <source>
        <strain evidence="13">KCTC 62164</strain>
    </source>
</reference>
<dbReference type="InterPro" id="IPR036565">
    <property type="entry name" value="Mur-like_cat_sf"/>
</dbReference>
<evidence type="ECO:0000256" key="3">
    <source>
        <dbReference type="ARBA" id="ARBA00022960"/>
    </source>
</evidence>
<dbReference type="PANTHER" id="PTHR23135">
    <property type="entry name" value="MUR LIGASE FAMILY MEMBER"/>
    <property type="match status" value="1"/>
</dbReference>
<evidence type="ECO:0000256" key="8">
    <source>
        <dbReference type="RuleBase" id="RU004135"/>
    </source>
</evidence>
<dbReference type="NCBIfam" id="NF001124">
    <property type="entry name" value="PRK00139.1-2"/>
    <property type="match status" value="1"/>
</dbReference>
<evidence type="ECO:0000259" key="11">
    <source>
        <dbReference type="Pfam" id="PF08245"/>
    </source>
</evidence>
<comment type="cofactor">
    <cofactor evidence="7">
        <name>Mg(2+)</name>
        <dbReference type="ChEBI" id="CHEBI:18420"/>
    </cofactor>
</comment>
<feature type="binding site" evidence="7">
    <location>
        <position position="27"/>
    </location>
    <ligand>
        <name>UDP-N-acetyl-alpha-D-muramoyl-L-alanyl-D-glutamate</name>
        <dbReference type="ChEBI" id="CHEBI:83900"/>
    </ligand>
</feature>
<feature type="binding site" evidence="7">
    <location>
        <position position="456"/>
    </location>
    <ligand>
        <name>meso-2,6-diaminopimelate</name>
        <dbReference type="ChEBI" id="CHEBI:57791"/>
    </ligand>
</feature>
<dbReference type="InterPro" id="IPR005761">
    <property type="entry name" value="UDP-N-AcMur-Glu-dNH2Pim_ligase"/>
</dbReference>
<dbReference type="GO" id="GO:0008765">
    <property type="term" value="F:UDP-N-acetylmuramoylalanyl-D-glutamate-2,6-diaminopimelate ligase activity"/>
    <property type="evidence" value="ECO:0007669"/>
    <property type="project" value="UniProtKB-EC"/>
</dbReference>
<dbReference type="NCBIfam" id="NF001126">
    <property type="entry name" value="PRK00139.1-4"/>
    <property type="match status" value="1"/>
</dbReference>
<proteinExistence type="inferred from homology"/>
<organism evidence="12 13">
    <name type="scientific">Kordiimonas pumila</name>
    <dbReference type="NCBI Taxonomy" id="2161677"/>
    <lineage>
        <taxon>Bacteria</taxon>
        <taxon>Pseudomonadati</taxon>
        <taxon>Pseudomonadota</taxon>
        <taxon>Alphaproteobacteria</taxon>
        <taxon>Kordiimonadales</taxon>
        <taxon>Kordiimonadaceae</taxon>
        <taxon>Kordiimonas</taxon>
    </lineage>
</organism>
<dbReference type="InterPro" id="IPR036615">
    <property type="entry name" value="Mur_ligase_C_dom_sf"/>
</dbReference>
<feature type="binding site" evidence="7">
    <location>
        <begin position="148"/>
        <end position="149"/>
    </location>
    <ligand>
        <name>UDP-N-acetyl-alpha-D-muramoyl-L-alanyl-D-glutamate</name>
        <dbReference type="ChEBI" id="CHEBI:83900"/>
    </ligand>
</feature>
<feature type="binding site" evidence="7">
    <location>
        <begin position="404"/>
        <end position="407"/>
    </location>
    <ligand>
        <name>meso-2,6-diaminopimelate</name>
        <dbReference type="ChEBI" id="CHEBI:57791"/>
    </ligand>
</feature>
<dbReference type="SUPFAM" id="SSF63418">
    <property type="entry name" value="MurE/MurF N-terminal domain"/>
    <property type="match status" value="1"/>
</dbReference>
<feature type="binding site" evidence="7">
    <location>
        <begin position="106"/>
        <end position="112"/>
    </location>
    <ligand>
        <name>ATP</name>
        <dbReference type="ChEBI" id="CHEBI:30616"/>
    </ligand>
</feature>
<sequence length="485" mass="51121">MSLTLAQLLGGKKADGSVLVSGLTVDSRAVQKDNLFVALPGTKVDGRRYIQDAIRAGASAILTTPGVKLDDDSFPVVEDSNPRRRYAEMAARFYAAQPAVQVAVTGTNGKTSVADFCRQLWGAAGHEAASLGTLGVRSEVYSEPSGLTTPDPMGLHKALKKLVDAGVTHAALEASSHGLDQYRLDGVSIKAAGFTNLTRDHLDYHKTEQGYFYAKARLFGELLGPGGYAVINIDNKWGSVLDDIAWGRGLGKLTVGRSDKAGLRIISECVLPSGQVIKFAFEEQVYEVELPLVGGFQAENALLAAGLVIASGADTEKSFNALSKLAGVSGRMELVGHTAKGGSVFVDYAHTPNGLETVLLAARAHNPTKLHTVFGCGGDRDKGKRAQMGMIAAALADYVYVTDDNPRTENAATIRSEIIATTPNAIEIGDRATAIAAAITAMSAGDMLVVAGKGHEEGQIIGDQVLPFSDIETVKRLLNEDGGRI</sequence>
<dbReference type="InterPro" id="IPR013221">
    <property type="entry name" value="Mur_ligase_cen"/>
</dbReference>
<keyword evidence="2 7" id="KW-0132">Cell division</keyword>
<keyword evidence="5 7" id="KW-0131">Cell cycle</keyword>
<dbReference type="Pfam" id="PF08245">
    <property type="entry name" value="Mur_ligase_M"/>
    <property type="match status" value="1"/>
</dbReference>
<comment type="function">
    <text evidence="7">Catalyzes the addition of meso-diaminopimelic acid to the nucleotide precursor UDP-N-acetylmuramoyl-L-alanyl-D-glutamate (UMAG) in the biosynthesis of bacterial cell-wall peptidoglycan.</text>
</comment>
<keyword evidence="3 7" id="KW-0133">Cell shape</keyword>
<evidence type="ECO:0000256" key="7">
    <source>
        <dbReference type="HAMAP-Rule" id="MF_00208"/>
    </source>
</evidence>
<feature type="short sequence motif" description="Meso-diaminopimelate recognition motif" evidence="7">
    <location>
        <begin position="404"/>
        <end position="407"/>
    </location>
</feature>
<dbReference type="Pfam" id="PF02875">
    <property type="entry name" value="Mur_ligase_C"/>
    <property type="match status" value="1"/>
</dbReference>
<comment type="subcellular location">
    <subcellularLocation>
        <location evidence="7 8">Cytoplasm</location>
    </subcellularLocation>
</comment>
<feature type="binding site" evidence="7">
    <location>
        <position position="181"/>
    </location>
    <ligand>
        <name>UDP-N-acetyl-alpha-D-muramoyl-L-alanyl-D-glutamate</name>
        <dbReference type="ChEBI" id="CHEBI:83900"/>
    </ligand>
</feature>
<keyword evidence="7" id="KW-0963">Cytoplasm</keyword>
<evidence type="ECO:0000259" key="10">
    <source>
        <dbReference type="Pfam" id="PF02875"/>
    </source>
</evidence>
<keyword evidence="4 7" id="KW-0573">Peptidoglycan synthesis</keyword>
<comment type="pathway">
    <text evidence="7 8">Cell wall biogenesis; peptidoglycan biosynthesis.</text>
</comment>
<comment type="similarity">
    <text evidence="1 7">Belongs to the MurCDEF family. MurE subfamily.</text>
</comment>
<comment type="catalytic activity">
    <reaction evidence="7">
        <text>UDP-N-acetyl-alpha-D-muramoyl-L-alanyl-D-glutamate + meso-2,6-diaminopimelate + ATP = UDP-N-acetyl-alpha-D-muramoyl-L-alanyl-gamma-D-glutamyl-meso-2,6-diaminopimelate + ADP + phosphate + H(+)</text>
        <dbReference type="Rhea" id="RHEA:23676"/>
        <dbReference type="ChEBI" id="CHEBI:15378"/>
        <dbReference type="ChEBI" id="CHEBI:30616"/>
        <dbReference type="ChEBI" id="CHEBI:43474"/>
        <dbReference type="ChEBI" id="CHEBI:57791"/>
        <dbReference type="ChEBI" id="CHEBI:83900"/>
        <dbReference type="ChEBI" id="CHEBI:83905"/>
        <dbReference type="ChEBI" id="CHEBI:456216"/>
        <dbReference type="EC" id="6.3.2.13"/>
    </reaction>
</comment>
<keyword evidence="7 12" id="KW-0436">Ligase</keyword>
<name>A0ABV7D805_9PROT</name>
<feature type="domain" description="Mur ligase C-terminal" evidence="10">
    <location>
        <begin position="330"/>
        <end position="454"/>
    </location>
</feature>
<evidence type="ECO:0000256" key="4">
    <source>
        <dbReference type="ARBA" id="ARBA00022984"/>
    </source>
</evidence>
<feature type="binding site" evidence="7">
    <location>
        <position position="183"/>
    </location>
    <ligand>
        <name>UDP-N-acetyl-alpha-D-muramoyl-L-alanyl-D-glutamate</name>
        <dbReference type="ChEBI" id="CHEBI:83900"/>
    </ligand>
</feature>
<dbReference type="Gene3D" id="3.40.1390.10">
    <property type="entry name" value="MurE/MurF, N-terminal domain"/>
    <property type="match status" value="1"/>
</dbReference>
<protein>
    <recommendedName>
        <fullName evidence="7">UDP-N-acetylmuramoyl-L-alanyl-D-glutamate--2,6-diaminopimelate ligase</fullName>
        <ecNumber evidence="7">6.3.2.13</ecNumber>
    </recommendedName>
    <alternativeName>
        <fullName evidence="7">Meso-A2pm-adding enzyme</fullName>
    </alternativeName>
    <alternativeName>
        <fullName evidence="7">Meso-diaminopimelate-adding enzyme</fullName>
    </alternativeName>
    <alternativeName>
        <fullName evidence="7">UDP-MurNAc-L-Ala-D-Glu:meso-diaminopimelate ligase</fullName>
    </alternativeName>
    <alternativeName>
        <fullName evidence="7">UDP-MurNAc-tripeptide synthetase</fullName>
    </alternativeName>
    <alternativeName>
        <fullName evidence="7">UDP-N-acetylmuramyl-tripeptide synthetase</fullName>
    </alternativeName>
</protein>
<feature type="modified residue" description="N6-carboxylysine" evidence="7">
    <location>
        <position position="215"/>
    </location>
</feature>
<feature type="domain" description="Mur ligase central" evidence="11">
    <location>
        <begin position="104"/>
        <end position="307"/>
    </location>
</feature>
<dbReference type="RefSeq" id="WP_194213268.1">
    <property type="nucleotide sequence ID" value="NZ_CP061205.1"/>
</dbReference>
<evidence type="ECO:0000259" key="9">
    <source>
        <dbReference type="Pfam" id="PF01225"/>
    </source>
</evidence>
<keyword evidence="7" id="KW-0460">Magnesium</keyword>
<evidence type="ECO:0000256" key="5">
    <source>
        <dbReference type="ARBA" id="ARBA00023306"/>
    </source>
</evidence>
<dbReference type="SUPFAM" id="SSF53244">
    <property type="entry name" value="MurD-like peptide ligases, peptide-binding domain"/>
    <property type="match status" value="1"/>
</dbReference>
<comment type="caution">
    <text evidence="12">The sequence shown here is derived from an EMBL/GenBank/DDBJ whole genome shotgun (WGS) entry which is preliminary data.</text>
</comment>